<dbReference type="GO" id="GO:0032993">
    <property type="term" value="C:protein-DNA complex"/>
    <property type="evidence" value="ECO:0007669"/>
    <property type="project" value="TreeGrafter"/>
</dbReference>
<accession>A0A0H5NMA1</accession>
<dbReference type="InterPro" id="IPR036390">
    <property type="entry name" value="WH_DNA-bd_sf"/>
</dbReference>
<dbReference type="InterPro" id="IPR036388">
    <property type="entry name" value="WH-like_DNA-bd_sf"/>
</dbReference>
<dbReference type="GO" id="GO:0003700">
    <property type="term" value="F:DNA-binding transcription factor activity"/>
    <property type="evidence" value="ECO:0007669"/>
    <property type="project" value="InterPro"/>
</dbReference>
<evidence type="ECO:0000256" key="5">
    <source>
        <dbReference type="ARBA" id="ARBA00023163"/>
    </source>
</evidence>
<protein>
    <submittedName>
        <fullName evidence="6">Hca operon transcriptional activator</fullName>
    </submittedName>
</protein>
<dbReference type="PANTHER" id="PTHR30346:SF28">
    <property type="entry name" value="HTH-TYPE TRANSCRIPTIONAL REGULATOR CYNR"/>
    <property type="match status" value="1"/>
</dbReference>
<dbReference type="Pfam" id="PF03466">
    <property type="entry name" value="LysR_substrate"/>
    <property type="match status" value="1"/>
</dbReference>
<keyword evidence="4" id="KW-0010">Activator</keyword>
<keyword evidence="2" id="KW-0805">Transcription regulation</keyword>
<dbReference type="Pfam" id="PF00126">
    <property type="entry name" value="HTH_1"/>
    <property type="match status" value="1"/>
</dbReference>
<dbReference type="InterPro" id="IPR000847">
    <property type="entry name" value="LysR_HTH_N"/>
</dbReference>
<dbReference type="AlphaFoldDB" id="A0A0H5NMA1"/>
<dbReference type="GO" id="GO:0003677">
    <property type="term" value="F:DNA binding"/>
    <property type="evidence" value="ECO:0007669"/>
    <property type="project" value="UniProtKB-KW"/>
</dbReference>
<evidence type="ECO:0000256" key="4">
    <source>
        <dbReference type="ARBA" id="ARBA00023159"/>
    </source>
</evidence>
<evidence type="ECO:0000313" key="7">
    <source>
        <dbReference type="Proteomes" id="UP000057820"/>
    </source>
</evidence>
<dbReference type="RefSeq" id="WP_060592318.1">
    <property type="nucleotide sequence ID" value="NZ_CAACYE020000001.1"/>
</dbReference>
<dbReference type="Proteomes" id="UP000057820">
    <property type="component" value="Chromosome 1"/>
</dbReference>
<dbReference type="PROSITE" id="PS50931">
    <property type="entry name" value="HTH_LYSR"/>
    <property type="match status" value="1"/>
</dbReference>
<comment type="similarity">
    <text evidence="1">Belongs to the LysR transcriptional regulatory family.</text>
</comment>
<gene>
    <name evidence="6" type="primary">hcaR_4</name>
    <name evidence="6" type="ORF">ERS450000_02144</name>
</gene>
<dbReference type="PRINTS" id="PR00039">
    <property type="entry name" value="HTHLYSR"/>
</dbReference>
<dbReference type="Gene3D" id="1.10.10.10">
    <property type="entry name" value="Winged helix-like DNA-binding domain superfamily/Winged helix DNA-binding domain"/>
    <property type="match status" value="1"/>
</dbReference>
<dbReference type="Gene3D" id="3.40.190.10">
    <property type="entry name" value="Periplasmic binding protein-like II"/>
    <property type="match status" value="2"/>
</dbReference>
<dbReference type="EMBL" id="LN868938">
    <property type="protein sequence ID" value="CRY77035.1"/>
    <property type="molecule type" value="Genomic_DNA"/>
</dbReference>
<organism evidence="6 7">
    <name type="scientific">Nocardia farcinica</name>
    <dbReference type="NCBI Taxonomy" id="37329"/>
    <lineage>
        <taxon>Bacteria</taxon>
        <taxon>Bacillati</taxon>
        <taxon>Actinomycetota</taxon>
        <taxon>Actinomycetes</taxon>
        <taxon>Mycobacteriales</taxon>
        <taxon>Nocardiaceae</taxon>
        <taxon>Nocardia</taxon>
    </lineage>
</organism>
<keyword evidence="3" id="KW-0238">DNA-binding</keyword>
<evidence type="ECO:0000256" key="1">
    <source>
        <dbReference type="ARBA" id="ARBA00009437"/>
    </source>
</evidence>
<dbReference type="FunFam" id="1.10.10.10:FF:000001">
    <property type="entry name" value="LysR family transcriptional regulator"/>
    <property type="match status" value="1"/>
</dbReference>
<evidence type="ECO:0000256" key="3">
    <source>
        <dbReference type="ARBA" id="ARBA00023125"/>
    </source>
</evidence>
<keyword evidence="5" id="KW-0804">Transcription</keyword>
<evidence type="ECO:0000313" key="6">
    <source>
        <dbReference type="EMBL" id="CRY77035.1"/>
    </source>
</evidence>
<proteinExistence type="inferred from homology"/>
<dbReference type="KEGG" id="nfr:ERS450000_02144"/>
<dbReference type="SUPFAM" id="SSF46785">
    <property type="entry name" value="Winged helix' DNA-binding domain"/>
    <property type="match status" value="1"/>
</dbReference>
<sequence>MDLQVRHLAAFVALCDTGTYTRAAARLHLTQPSLTRTIQDLERILDCDLVIRGGRGLELTAEGAEFLPRARRILTDLTELHDDMRGRAVVRLGFAWLLPSDWFAATRARYEALGGTLAIHRVDDPAGALEHGRIDVALARTVHRESAAITWRRIGTERRVLAVSTHSALARRPGLSWADLAAHPLVVNIRSGTTTPADWPDPRTDREIVTCTNFDEWLELVAADRGIGAVPDIAVERAPHPGVVYRDLPDIPDSPLFLGWRSTPPPARSTRRYLDVALDTG</sequence>
<name>A0A0H5NMA1_NOCFR</name>
<evidence type="ECO:0000256" key="2">
    <source>
        <dbReference type="ARBA" id="ARBA00023015"/>
    </source>
</evidence>
<dbReference type="PANTHER" id="PTHR30346">
    <property type="entry name" value="TRANSCRIPTIONAL DUAL REGULATOR HCAR-RELATED"/>
    <property type="match status" value="1"/>
</dbReference>
<dbReference type="InterPro" id="IPR005119">
    <property type="entry name" value="LysR_subst-bd"/>
</dbReference>
<dbReference type="SUPFAM" id="SSF53850">
    <property type="entry name" value="Periplasmic binding protein-like II"/>
    <property type="match status" value="1"/>
</dbReference>
<reference evidence="7" key="1">
    <citation type="submission" date="2015-03" db="EMBL/GenBank/DDBJ databases">
        <authorList>
            <consortium name="Pathogen Informatics"/>
        </authorList>
    </citation>
    <scope>NUCLEOTIDE SEQUENCE [LARGE SCALE GENOMIC DNA]</scope>
    <source>
        <strain evidence="7">NCTC11134</strain>
    </source>
</reference>